<proteinExistence type="inferred from homology"/>
<evidence type="ECO:0000313" key="9">
    <source>
        <dbReference type="Proteomes" id="UP000604475"/>
    </source>
</evidence>
<evidence type="ECO:0000256" key="4">
    <source>
        <dbReference type="ARBA" id="ARBA00023125"/>
    </source>
</evidence>
<evidence type="ECO:0000256" key="7">
    <source>
        <dbReference type="SAM" id="MobiDB-lite"/>
    </source>
</evidence>
<feature type="compositionally biased region" description="Basic and acidic residues" evidence="7">
    <location>
        <begin position="92"/>
        <end position="109"/>
    </location>
</feature>
<dbReference type="AlphaFoldDB" id="A0A937UQP2"/>
<keyword evidence="4" id="KW-0238">DNA-binding</keyword>
<dbReference type="Gene3D" id="1.20.5.780">
    <property type="entry name" value="Single helix bin"/>
    <property type="match status" value="1"/>
</dbReference>
<gene>
    <name evidence="8" type="ORF">I7412_24680</name>
</gene>
<dbReference type="InterPro" id="IPR014795">
    <property type="entry name" value="TacA_1-like"/>
</dbReference>
<evidence type="ECO:0000313" key="8">
    <source>
        <dbReference type="EMBL" id="MBL7630298.1"/>
    </source>
</evidence>
<name>A0A937UQP2_9ACTN</name>
<evidence type="ECO:0000256" key="3">
    <source>
        <dbReference type="ARBA" id="ARBA00023015"/>
    </source>
</evidence>
<comment type="similarity">
    <text evidence="6">Belongs to the TacA antitoxin family.</text>
</comment>
<dbReference type="PANTHER" id="PTHR35401:SF1">
    <property type="entry name" value="CYTOPLASMIC PROTEIN"/>
    <property type="match status" value="1"/>
</dbReference>
<comment type="caution">
    <text evidence="8">The sequence shown here is derived from an EMBL/GenBank/DDBJ whole genome shotgun (WGS) entry which is preliminary data.</text>
</comment>
<evidence type="ECO:0000256" key="6">
    <source>
        <dbReference type="ARBA" id="ARBA00049988"/>
    </source>
</evidence>
<keyword evidence="1" id="KW-0678">Repressor</keyword>
<keyword evidence="5" id="KW-0804">Transcription</keyword>
<accession>A0A937UQP2</accession>
<dbReference type="SUPFAM" id="SSF47598">
    <property type="entry name" value="Ribbon-helix-helix"/>
    <property type="match status" value="1"/>
</dbReference>
<organism evidence="8 9">
    <name type="scientific">Frankia nepalensis</name>
    <dbReference type="NCBI Taxonomy" id="1836974"/>
    <lineage>
        <taxon>Bacteria</taxon>
        <taxon>Bacillati</taxon>
        <taxon>Actinomycetota</taxon>
        <taxon>Actinomycetes</taxon>
        <taxon>Frankiales</taxon>
        <taxon>Frankiaceae</taxon>
        <taxon>Frankia</taxon>
    </lineage>
</organism>
<evidence type="ECO:0000256" key="1">
    <source>
        <dbReference type="ARBA" id="ARBA00022491"/>
    </source>
</evidence>
<dbReference type="EMBL" id="JAEACQ010000246">
    <property type="protein sequence ID" value="MBL7630298.1"/>
    <property type="molecule type" value="Genomic_DNA"/>
</dbReference>
<protein>
    <submittedName>
        <fullName evidence="8">DUF1778 domain-containing protein</fullName>
    </submittedName>
</protein>
<feature type="region of interest" description="Disordered" evidence="7">
    <location>
        <begin position="86"/>
        <end position="109"/>
    </location>
</feature>
<dbReference type="Proteomes" id="UP000604475">
    <property type="component" value="Unassembled WGS sequence"/>
</dbReference>
<evidence type="ECO:0000256" key="2">
    <source>
        <dbReference type="ARBA" id="ARBA00022649"/>
    </source>
</evidence>
<keyword evidence="2" id="KW-1277">Toxin-antitoxin system</keyword>
<feature type="compositionally biased region" description="Basic and acidic residues" evidence="7">
    <location>
        <begin position="1"/>
        <end position="11"/>
    </location>
</feature>
<dbReference type="InterPro" id="IPR010985">
    <property type="entry name" value="Ribbon_hlx_hlx"/>
</dbReference>
<dbReference type="GO" id="GO:0006355">
    <property type="term" value="P:regulation of DNA-templated transcription"/>
    <property type="evidence" value="ECO:0007669"/>
    <property type="project" value="InterPro"/>
</dbReference>
<keyword evidence="9" id="KW-1185">Reference proteome</keyword>
<feature type="region of interest" description="Disordered" evidence="7">
    <location>
        <begin position="1"/>
        <end position="25"/>
    </location>
</feature>
<sequence length="109" mass="11761">MRVRADPETRPGRLTGVGATDEGEQVTVRLAGETAELVRSAAESLGATLEDFAVEAMRRYAADTLADRRLFGATDEAWRELTALLGGPAPDEAPRLHELLEDGPDEEGR</sequence>
<dbReference type="PANTHER" id="PTHR35401">
    <property type="entry name" value="COPG FAMILY HELIX-TURN-HELIX PROTEIN-RELATED-RELATED"/>
    <property type="match status" value="1"/>
</dbReference>
<evidence type="ECO:0000256" key="5">
    <source>
        <dbReference type="ARBA" id="ARBA00023163"/>
    </source>
</evidence>
<keyword evidence="3" id="KW-0805">Transcription regulation</keyword>
<dbReference type="Pfam" id="PF08681">
    <property type="entry name" value="TacA1"/>
    <property type="match status" value="1"/>
</dbReference>
<dbReference type="GO" id="GO:0003677">
    <property type="term" value="F:DNA binding"/>
    <property type="evidence" value="ECO:0007669"/>
    <property type="project" value="UniProtKB-KW"/>
</dbReference>
<reference evidence="8" key="1">
    <citation type="submission" date="2020-12" db="EMBL/GenBank/DDBJ databases">
        <title>Genomic characterization of non-nitrogen-fixing Frankia strains.</title>
        <authorList>
            <person name="Carlos-Shanley C."/>
            <person name="Guerra T."/>
            <person name="Hahn D."/>
        </authorList>
    </citation>
    <scope>NUCLEOTIDE SEQUENCE</scope>
    <source>
        <strain evidence="8">CN6</strain>
    </source>
</reference>